<gene>
    <name evidence="1" type="ORF">G3M58_07635</name>
</gene>
<protein>
    <submittedName>
        <fullName evidence="1">Uncharacterized protein</fullName>
    </submittedName>
</protein>
<proteinExistence type="predicted"/>
<accession>A0A6G3WLI3</accession>
<organism evidence="1">
    <name type="scientific">Streptomyces sp. SID7499</name>
    <dbReference type="NCBI Taxonomy" id="2706086"/>
    <lineage>
        <taxon>Bacteria</taxon>
        <taxon>Bacillati</taxon>
        <taxon>Actinomycetota</taxon>
        <taxon>Actinomycetes</taxon>
        <taxon>Kitasatosporales</taxon>
        <taxon>Streptomycetaceae</taxon>
        <taxon>Streptomyces</taxon>
    </lineage>
</organism>
<comment type="caution">
    <text evidence="1">The sequence shown here is derived from an EMBL/GenBank/DDBJ whole genome shotgun (WGS) entry which is preliminary data.</text>
</comment>
<reference evidence="1" key="1">
    <citation type="submission" date="2020-01" db="EMBL/GenBank/DDBJ databases">
        <title>Insect and environment-associated Actinomycetes.</title>
        <authorList>
            <person name="Currrie C."/>
            <person name="Chevrette M."/>
            <person name="Carlson C."/>
            <person name="Stubbendieck R."/>
            <person name="Wendt-Pienkowski E."/>
        </authorList>
    </citation>
    <scope>NUCLEOTIDE SEQUENCE</scope>
    <source>
        <strain evidence="1">SID7499</strain>
    </source>
</reference>
<name>A0A6G3WLI3_9ACTN</name>
<dbReference type="EMBL" id="JAAGMN010000825">
    <property type="protein sequence ID" value="NEE06307.1"/>
    <property type="molecule type" value="Genomic_DNA"/>
</dbReference>
<sequence>MRPVTGGAACRAPREPVAAVGAHQPVEGGVHQSPVVPVGFGDDHLGQGTLPVVARGGVPLAQERGPGPLDDAVHQVAAGGTGRGTAVRPAAALRTAA</sequence>
<evidence type="ECO:0000313" key="1">
    <source>
        <dbReference type="EMBL" id="NEE06307.1"/>
    </source>
</evidence>
<dbReference type="AlphaFoldDB" id="A0A6G3WLI3"/>